<gene>
    <name evidence="6" type="ORF">CBW65_09160</name>
</gene>
<accession>A0A1Y0IPE0</accession>
<dbReference type="GO" id="GO:0003677">
    <property type="term" value="F:DNA binding"/>
    <property type="evidence" value="ECO:0007669"/>
    <property type="project" value="UniProtKB-KW"/>
</dbReference>
<keyword evidence="7" id="KW-1185">Reference proteome</keyword>
<proteinExistence type="inferred from homology"/>
<name>A0A1Y0IPE0_9BACL</name>
<dbReference type="InterPro" id="IPR005119">
    <property type="entry name" value="LysR_subst-bd"/>
</dbReference>
<dbReference type="InterPro" id="IPR036388">
    <property type="entry name" value="WH-like_DNA-bd_sf"/>
</dbReference>
<evidence type="ECO:0000313" key="6">
    <source>
        <dbReference type="EMBL" id="ARU61184.1"/>
    </source>
</evidence>
<dbReference type="PANTHER" id="PTHR30419">
    <property type="entry name" value="HTH-TYPE TRANSCRIPTIONAL REGULATOR YBHD"/>
    <property type="match status" value="1"/>
</dbReference>
<evidence type="ECO:0000256" key="4">
    <source>
        <dbReference type="ARBA" id="ARBA00023163"/>
    </source>
</evidence>
<evidence type="ECO:0000256" key="3">
    <source>
        <dbReference type="ARBA" id="ARBA00023125"/>
    </source>
</evidence>
<dbReference type="GO" id="GO:0005829">
    <property type="term" value="C:cytosol"/>
    <property type="evidence" value="ECO:0007669"/>
    <property type="project" value="TreeGrafter"/>
</dbReference>
<dbReference type="AlphaFoldDB" id="A0A1Y0IPE0"/>
<protein>
    <recommendedName>
        <fullName evidence="5">HTH lysR-type domain-containing protein</fullName>
    </recommendedName>
</protein>
<evidence type="ECO:0000259" key="5">
    <source>
        <dbReference type="PROSITE" id="PS50931"/>
    </source>
</evidence>
<dbReference type="CDD" id="cd05466">
    <property type="entry name" value="PBP2_LTTR_substrate"/>
    <property type="match status" value="1"/>
</dbReference>
<reference evidence="7" key="1">
    <citation type="submission" date="2017-05" db="EMBL/GenBank/DDBJ databases">
        <authorList>
            <person name="Sung H."/>
        </authorList>
    </citation>
    <scope>NUCLEOTIDE SEQUENCE [LARGE SCALE GENOMIC DNA]</scope>
    <source>
        <strain evidence="7">AR23208</strain>
    </source>
</reference>
<keyword evidence="4" id="KW-0804">Transcription</keyword>
<dbReference type="Gene3D" id="1.10.10.10">
    <property type="entry name" value="Winged helix-like DNA-binding domain superfamily/Winged helix DNA-binding domain"/>
    <property type="match status" value="1"/>
</dbReference>
<dbReference type="KEGG" id="tum:CBW65_09160"/>
<dbReference type="SUPFAM" id="SSF53850">
    <property type="entry name" value="Periplasmic binding protein-like II"/>
    <property type="match status" value="1"/>
</dbReference>
<evidence type="ECO:0000256" key="1">
    <source>
        <dbReference type="ARBA" id="ARBA00009437"/>
    </source>
</evidence>
<dbReference type="Proteomes" id="UP000195437">
    <property type="component" value="Chromosome"/>
</dbReference>
<keyword evidence="3" id="KW-0238">DNA-binding</keyword>
<keyword evidence="2" id="KW-0805">Transcription regulation</keyword>
<dbReference type="OrthoDB" id="63123at2"/>
<dbReference type="PANTHER" id="PTHR30419:SF24">
    <property type="entry name" value="HTH-TYPE TRANSCRIPTIONAL REGULATOR CZCR"/>
    <property type="match status" value="1"/>
</dbReference>
<evidence type="ECO:0000256" key="2">
    <source>
        <dbReference type="ARBA" id="ARBA00023015"/>
    </source>
</evidence>
<feature type="domain" description="HTH lysR-type" evidence="5">
    <location>
        <begin position="7"/>
        <end position="64"/>
    </location>
</feature>
<dbReference type="Pfam" id="PF00126">
    <property type="entry name" value="HTH_1"/>
    <property type="match status" value="1"/>
</dbReference>
<dbReference type="Gene3D" id="3.40.190.290">
    <property type="match status" value="1"/>
</dbReference>
<sequence length="304" mass="32657">MRGGDAVTLLQFQVLMTVIETKSFTKAGEQLGLTQSAVSQTISALETALGVTLLNRSRSGITPTQIGERMLLHVREISRRTMLMKQEASASLGLEIGSLRIGSIPSMAAKLLPGIIGGFKSRFPGIELILFEGSREEIIEWVQGSVVDVGLLPLPLDGLMIHSLPLVQERFHVYLPPGHPLQHETAIAVEQLADEPFLLAKGSCDAPVREWFASRGLTPNVQFEVRDTSTILAMVQEGLGVTVLPEMGIPASLPNVAALPLSPEVTRTLGLAVRCLQTVSPAAAEFVNHAQAYVKKHCEACAAV</sequence>
<dbReference type="InterPro" id="IPR036390">
    <property type="entry name" value="WH_DNA-bd_sf"/>
</dbReference>
<dbReference type="InterPro" id="IPR050950">
    <property type="entry name" value="HTH-type_LysR_regulators"/>
</dbReference>
<dbReference type="FunFam" id="1.10.10.10:FF:000001">
    <property type="entry name" value="LysR family transcriptional regulator"/>
    <property type="match status" value="1"/>
</dbReference>
<dbReference type="PROSITE" id="PS50931">
    <property type="entry name" value="HTH_LYSR"/>
    <property type="match status" value="1"/>
</dbReference>
<dbReference type="Pfam" id="PF03466">
    <property type="entry name" value="LysR_substrate"/>
    <property type="match status" value="1"/>
</dbReference>
<dbReference type="PRINTS" id="PR00039">
    <property type="entry name" value="HTHLYSR"/>
</dbReference>
<dbReference type="GO" id="GO:0003700">
    <property type="term" value="F:DNA-binding transcription factor activity"/>
    <property type="evidence" value="ECO:0007669"/>
    <property type="project" value="InterPro"/>
</dbReference>
<organism evidence="6 7">
    <name type="scientific">Tumebacillus avium</name>
    <dbReference type="NCBI Taxonomy" id="1903704"/>
    <lineage>
        <taxon>Bacteria</taxon>
        <taxon>Bacillati</taxon>
        <taxon>Bacillota</taxon>
        <taxon>Bacilli</taxon>
        <taxon>Bacillales</taxon>
        <taxon>Alicyclobacillaceae</taxon>
        <taxon>Tumebacillus</taxon>
    </lineage>
</organism>
<dbReference type="EMBL" id="CP021434">
    <property type="protein sequence ID" value="ARU61184.1"/>
    <property type="molecule type" value="Genomic_DNA"/>
</dbReference>
<dbReference type="InterPro" id="IPR000847">
    <property type="entry name" value="LysR_HTH_N"/>
</dbReference>
<evidence type="ECO:0000313" key="7">
    <source>
        <dbReference type="Proteomes" id="UP000195437"/>
    </source>
</evidence>
<comment type="similarity">
    <text evidence="1">Belongs to the LysR transcriptional regulatory family.</text>
</comment>
<dbReference type="SUPFAM" id="SSF46785">
    <property type="entry name" value="Winged helix' DNA-binding domain"/>
    <property type="match status" value="1"/>
</dbReference>